<accession>A0A0W0ZDP0</accession>
<dbReference type="RefSeq" id="WP_193393435.1">
    <property type="nucleotide sequence ID" value="NZ_DAIOMV010000002.1"/>
</dbReference>
<gene>
    <name evidence="1" type="ORF">Lste_3132</name>
</gene>
<dbReference type="PATRIC" id="fig|947033.5.peg.3324"/>
<dbReference type="AlphaFoldDB" id="A0A0W0ZDP0"/>
<evidence type="ECO:0000313" key="2">
    <source>
        <dbReference type="Proteomes" id="UP000054926"/>
    </source>
</evidence>
<sequence length="57" mass="6943">MRKTFQWLVEFLDAIVGVTEEKPNNRYMSIHEAREKYEAGLISIREFNEVFERNEMF</sequence>
<organism evidence="1 2">
    <name type="scientific">Legionella steelei</name>
    <dbReference type="NCBI Taxonomy" id="947033"/>
    <lineage>
        <taxon>Bacteria</taxon>
        <taxon>Pseudomonadati</taxon>
        <taxon>Pseudomonadota</taxon>
        <taxon>Gammaproteobacteria</taxon>
        <taxon>Legionellales</taxon>
        <taxon>Legionellaceae</taxon>
        <taxon>Legionella</taxon>
    </lineage>
</organism>
<proteinExistence type="predicted"/>
<dbReference type="STRING" id="947033.Lste_3132"/>
<protein>
    <submittedName>
        <fullName evidence="1">Uncharacterized protein</fullName>
    </submittedName>
</protein>
<dbReference type="Proteomes" id="UP000054926">
    <property type="component" value="Unassembled WGS sequence"/>
</dbReference>
<dbReference type="EMBL" id="LNYY01000021">
    <property type="protein sequence ID" value="KTD66926.1"/>
    <property type="molecule type" value="Genomic_DNA"/>
</dbReference>
<comment type="caution">
    <text evidence="1">The sequence shown here is derived from an EMBL/GenBank/DDBJ whole genome shotgun (WGS) entry which is preliminary data.</text>
</comment>
<reference evidence="1 2" key="1">
    <citation type="submission" date="2015-11" db="EMBL/GenBank/DDBJ databases">
        <title>Genomic analysis of 38 Legionella species identifies large and diverse effector repertoires.</title>
        <authorList>
            <person name="Burstein D."/>
            <person name="Amaro F."/>
            <person name="Zusman T."/>
            <person name="Lifshitz Z."/>
            <person name="Cohen O."/>
            <person name="Gilbert J.A."/>
            <person name="Pupko T."/>
            <person name="Shuman H.A."/>
            <person name="Segal G."/>
        </authorList>
    </citation>
    <scope>NUCLEOTIDE SEQUENCE [LARGE SCALE GENOMIC DNA]</scope>
    <source>
        <strain evidence="1 2">IMVS3376</strain>
    </source>
</reference>
<name>A0A0W0ZDP0_9GAMM</name>
<keyword evidence="2" id="KW-1185">Reference proteome</keyword>
<evidence type="ECO:0000313" key="1">
    <source>
        <dbReference type="EMBL" id="KTD66926.1"/>
    </source>
</evidence>